<dbReference type="Pfam" id="PF07731">
    <property type="entry name" value="Cu-oxidase_2"/>
    <property type="match status" value="1"/>
</dbReference>
<keyword evidence="8 13" id="KW-0677">Repeat</keyword>
<comment type="catalytic activity">
    <reaction evidence="1 13">
        <text>4 hydroquinone + O2 = 4 benzosemiquinone + 2 H2O</text>
        <dbReference type="Rhea" id="RHEA:11276"/>
        <dbReference type="ChEBI" id="CHEBI:15377"/>
        <dbReference type="ChEBI" id="CHEBI:15379"/>
        <dbReference type="ChEBI" id="CHEBI:17594"/>
        <dbReference type="ChEBI" id="CHEBI:17977"/>
        <dbReference type="EC" id="1.10.3.2"/>
    </reaction>
</comment>
<dbReference type="InterPro" id="IPR001117">
    <property type="entry name" value="Cu-oxidase_2nd"/>
</dbReference>
<dbReference type="OrthoDB" id="2121828at2759"/>
<comment type="cofactor">
    <cofactor evidence="13">
        <name>Cu cation</name>
        <dbReference type="ChEBI" id="CHEBI:23378"/>
    </cofactor>
    <text evidence="13">Binds 4 Cu cations per monomer.</text>
</comment>
<evidence type="ECO:0000256" key="6">
    <source>
        <dbReference type="ARBA" id="ARBA00022525"/>
    </source>
</evidence>
<accession>A0A067KJC4</accession>
<evidence type="ECO:0000256" key="12">
    <source>
        <dbReference type="ARBA" id="ARBA00023185"/>
    </source>
</evidence>
<keyword evidence="13" id="KW-0732">Signal</keyword>
<dbReference type="InterPro" id="IPR034289">
    <property type="entry name" value="CuRO_3_LCC"/>
</dbReference>
<evidence type="ECO:0000259" key="16">
    <source>
        <dbReference type="Pfam" id="PF07732"/>
    </source>
</evidence>
<dbReference type="Pfam" id="PF00394">
    <property type="entry name" value="Cu-oxidase"/>
    <property type="match status" value="1"/>
</dbReference>
<evidence type="ECO:0000256" key="9">
    <source>
        <dbReference type="ARBA" id="ARBA00023002"/>
    </source>
</evidence>
<evidence type="ECO:0000259" key="15">
    <source>
        <dbReference type="Pfam" id="PF07731"/>
    </source>
</evidence>
<evidence type="ECO:0000256" key="8">
    <source>
        <dbReference type="ARBA" id="ARBA00022737"/>
    </source>
</evidence>
<dbReference type="SUPFAM" id="SSF49503">
    <property type="entry name" value="Cupredoxins"/>
    <property type="match status" value="3"/>
</dbReference>
<dbReference type="InterPro" id="IPR008972">
    <property type="entry name" value="Cupredoxin"/>
</dbReference>
<gene>
    <name evidence="17" type="ORF">JCGZ_11126</name>
</gene>
<dbReference type="InterPro" id="IPR045087">
    <property type="entry name" value="Cu-oxidase_fam"/>
</dbReference>
<dbReference type="CDD" id="cd13849">
    <property type="entry name" value="CuRO_1_LCC_plant"/>
    <property type="match status" value="1"/>
</dbReference>
<proteinExistence type="inferred from homology"/>
<comment type="similarity">
    <text evidence="3 13">Belongs to the multicopper oxidase family.</text>
</comment>
<keyword evidence="11" id="KW-0325">Glycoprotein</keyword>
<evidence type="ECO:0000256" key="11">
    <source>
        <dbReference type="ARBA" id="ARBA00023180"/>
    </source>
</evidence>
<dbReference type="PANTHER" id="PTHR11709:SF475">
    <property type="entry name" value="LACCASE"/>
    <property type="match status" value="1"/>
</dbReference>
<evidence type="ECO:0000256" key="10">
    <source>
        <dbReference type="ARBA" id="ARBA00023008"/>
    </source>
</evidence>
<dbReference type="Gene3D" id="2.60.40.420">
    <property type="entry name" value="Cupredoxins - blue copper proteins"/>
    <property type="match status" value="3"/>
</dbReference>
<dbReference type="PROSITE" id="PS00079">
    <property type="entry name" value="MULTICOPPER_OXIDASE1"/>
    <property type="match status" value="1"/>
</dbReference>
<dbReference type="EC" id="1.10.3.2" evidence="4 13"/>
<keyword evidence="10 13" id="KW-0186">Copper</keyword>
<dbReference type="EMBL" id="KK914492">
    <property type="protein sequence ID" value="KDP35113.1"/>
    <property type="molecule type" value="Genomic_DNA"/>
</dbReference>
<dbReference type="AlphaFoldDB" id="A0A067KJC4"/>
<feature type="signal peptide" evidence="13">
    <location>
        <begin position="1"/>
        <end position="26"/>
    </location>
</feature>
<dbReference type="InterPro" id="IPR002355">
    <property type="entry name" value="Cu_oxidase_Cu_BS"/>
</dbReference>
<evidence type="ECO:0000313" key="17">
    <source>
        <dbReference type="EMBL" id="KDP35113.1"/>
    </source>
</evidence>
<keyword evidence="18" id="KW-1185">Reference proteome</keyword>
<dbReference type="NCBIfam" id="TIGR03389">
    <property type="entry name" value="laccase"/>
    <property type="match status" value="1"/>
</dbReference>
<evidence type="ECO:0000256" key="2">
    <source>
        <dbReference type="ARBA" id="ARBA00004271"/>
    </source>
</evidence>
<protein>
    <recommendedName>
        <fullName evidence="4 13">Laccase</fullName>
        <ecNumber evidence="4 13">1.10.3.2</ecNumber>
    </recommendedName>
    <alternativeName>
        <fullName evidence="13">Benzenediol:oxygen oxidoreductase</fullName>
    </alternativeName>
    <alternativeName>
        <fullName evidence="13">Diphenol oxidase</fullName>
    </alternativeName>
    <alternativeName>
        <fullName evidence="13">Urishiol oxidase</fullName>
    </alternativeName>
</protein>
<feature type="domain" description="Plastocyanin-like" evidence="15">
    <location>
        <begin position="421"/>
        <end position="551"/>
    </location>
</feature>
<keyword evidence="5 13" id="KW-0052">Apoplast</keyword>
<evidence type="ECO:0000256" key="3">
    <source>
        <dbReference type="ARBA" id="ARBA00010609"/>
    </source>
</evidence>
<dbReference type="PANTHER" id="PTHR11709">
    <property type="entry name" value="MULTI-COPPER OXIDASE"/>
    <property type="match status" value="1"/>
</dbReference>
<evidence type="ECO:0000256" key="7">
    <source>
        <dbReference type="ARBA" id="ARBA00022723"/>
    </source>
</evidence>
<evidence type="ECO:0000256" key="1">
    <source>
        <dbReference type="ARBA" id="ARBA00000349"/>
    </source>
</evidence>
<comment type="subcellular location">
    <subcellularLocation>
        <location evidence="2 13">Secreted</location>
        <location evidence="2 13">Extracellular space</location>
        <location evidence="2 13">Apoplast</location>
    </subcellularLocation>
</comment>
<feature type="domain" description="Plastocyanin-like" evidence="14">
    <location>
        <begin position="163"/>
        <end position="314"/>
    </location>
</feature>
<keyword evidence="12 13" id="KW-0439">Lignin degradation</keyword>
<dbReference type="GO" id="GO:0005507">
    <property type="term" value="F:copper ion binding"/>
    <property type="evidence" value="ECO:0007669"/>
    <property type="project" value="InterPro"/>
</dbReference>
<dbReference type="Proteomes" id="UP000027138">
    <property type="component" value="Unassembled WGS sequence"/>
</dbReference>
<dbReference type="Pfam" id="PF07732">
    <property type="entry name" value="Cu-oxidase_3"/>
    <property type="match status" value="1"/>
</dbReference>
<dbReference type="STRING" id="180498.A0A067KJC4"/>
<keyword evidence="6 13" id="KW-0964">Secreted</keyword>
<dbReference type="GO" id="GO:0048046">
    <property type="term" value="C:apoplast"/>
    <property type="evidence" value="ECO:0007669"/>
    <property type="project" value="UniProtKB-SubCell"/>
</dbReference>
<name>A0A067KJC4_JATCU</name>
<evidence type="ECO:0000256" key="13">
    <source>
        <dbReference type="RuleBase" id="RU361119"/>
    </source>
</evidence>
<evidence type="ECO:0000256" key="4">
    <source>
        <dbReference type="ARBA" id="ARBA00012297"/>
    </source>
</evidence>
<evidence type="ECO:0000256" key="5">
    <source>
        <dbReference type="ARBA" id="ARBA00022523"/>
    </source>
</evidence>
<sequence>MVFSKINFVLGFLCILSLDNLLLCMASPRVHYYDFVLKETNFTRLCSIKSMLTVNGSFPGPVIRVRKGDLVYVNVHNQGKYGVTIHWHGVKQPRNPWSDGPENITQCPIQPGKSFNYKVILSDEEGTLWWHAHSDWSRATVHGAFVIFPKRGKTYPFPEPYKEQILVLGSWYKGDLKAIIDEALETGGNPNTSNAHTINGYTGVVNSTACSSGKTFRLTVRYGKTYLLRIVNAVMNEEQLFGIANHSLTVVGSDGAYTKPFTTDFLFITPGQTMDVLVKANQSPSKYYMLSSPYFDSFAEYDDTSVKAIIEYEGKYSAPKSIPLPTLPATNNETAALNFTASLKSLASKEHPVEVPKKITRRIFITIALNILPCPEGKICKGPLNETISASLNNISFVTPKIDVLGAYYRSIRNVFDRNFPSQPNLFNFTGNVTNISQYTTQGTKVIPIEYGENVELVFQGTAIQSPENHPMHLHGFSFYLVGIGTGNYDSTTHPKKYNLIDPPEVNTIGVPRNGWAAIRFYANNPGVWFMHCHLERHASWGMDTVLIVKEGRSRASRMLPPPADMPTCTV</sequence>
<keyword evidence="9 13" id="KW-0560">Oxidoreductase</keyword>
<dbReference type="InterPro" id="IPR034285">
    <property type="entry name" value="CuRO_2_LCC"/>
</dbReference>
<reference evidence="17 18" key="1">
    <citation type="journal article" date="2014" name="PLoS ONE">
        <title>Global Analysis of Gene Expression Profiles in Physic Nut (Jatropha curcas L.) Seedlings Exposed to Salt Stress.</title>
        <authorList>
            <person name="Zhang L."/>
            <person name="Zhang C."/>
            <person name="Wu P."/>
            <person name="Chen Y."/>
            <person name="Li M."/>
            <person name="Jiang H."/>
            <person name="Wu G."/>
        </authorList>
    </citation>
    <scope>NUCLEOTIDE SEQUENCE [LARGE SCALE GENOMIC DNA]</scope>
    <source>
        <strain evidence="18">cv. GZQX0401</strain>
        <tissue evidence="17">Young leaves</tissue>
    </source>
</reference>
<feature type="domain" description="Plastocyanin-like" evidence="16">
    <location>
        <begin position="38"/>
        <end position="150"/>
    </location>
</feature>
<dbReference type="InterPro" id="IPR034288">
    <property type="entry name" value="CuRO_1_LCC"/>
</dbReference>
<feature type="chain" id="PRO_5005103459" description="Laccase" evidence="13">
    <location>
        <begin position="27"/>
        <end position="571"/>
    </location>
</feature>
<dbReference type="CDD" id="cd13875">
    <property type="entry name" value="CuRO_2_LCC_plant"/>
    <property type="match status" value="1"/>
</dbReference>
<dbReference type="InterPro" id="IPR033138">
    <property type="entry name" value="Cu_oxidase_CS"/>
</dbReference>
<dbReference type="GO" id="GO:0046274">
    <property type="term" value="P:lignin catabolic process"/>
    <property type="evidence" value="ECO:0007669"/>
    <property type="project" value="UniProtKB-KW"/>
</dbReference>
<dbReference type="InterPro" id="IPR011707">
    <property type="entry name" value="Cu-oxidase-like_N"/>
</dbReference>
<evidence type="ECO:0000313" key="18">
    <source>
        <dbReference type="Proteomes" id="UP000027138"/>
    </source>
</evidence>
<dbReference type="InterPro" id="IPR011706">
    <property type="entry name" value="Cu-oxidase_C"/>
</dbReference>
<organism evidence="17 18">
    <name type="scientific">Jatropha curcas</name>
    <name type="common">Barbados nut</name>
    <dbReference type="NCBI Taxonomy" id="180498"/>
    <lineage>
        <taxon>Eukaryota</taxon>
        <taxon>Viridiplantae</taxon>
        <taxon>Streptophyta</taxon>
        <taxon>Embryophyta</taxon>
        <taxon>Tracheophyta</taxon>
        <taxon>Spermatophyta</taxon>
        <taxon>Magnoliopsida</taxon>
        <taxon>eudicotyledons</taxon>
        <taxon>Gunneridae</taxon>
        <taxon>Pentapetalae</taxon>
        <taxon>rosids</taxon>
        <taxon>fabids</taxon>
        <taxon>Malpighiales</taxon>
        <taxon>Euphorbiaceae</taxon>
        <taxon>Crotonoideae</taxon>
        <taxon>Jatropheae</taxon>
        <taxon>Jatropha</taxon>
    </lineage>
</organism>
<evidence type="ECO:0000259" key="14">
    <source>
        <dbReference type="Pfam" id="PF00394"/>
    </source>
</evidence>
<dbReference type="CDD" id="cd13897">
    <property type="entry name" value="CuRO_3_LCC_plant"/>
    <property type="match status" value="1"/>
</dbReference>
<dbReference type="GO" id="GO:0052716">
    <property type="term" value="F:hydroquinone:oxygen oxidoreductase activity"/>
    <property type="evidence" value="ECO:0007669"/>
    <property type="project" value="UniProtKB-EC"/>
</dbReference>
<comment type="function">
    <text evidence="13">Lignin degradation and detoxification of lignin-derived products.</text>
</comment>
<dbReference type="PROSITE" id="PS00080">
    <property type="entry name" value="MULTICOPPER_OXIDASE2"/>
    <property type="match status" value="1"/>
</dbReference>
<dbReference type="InterPro" id="IPR017761">
    <property type="entry name" value="Laccase"/>
</dbReference>
<keyword evidence="7 13" id="KW-0479">Metal-binding</keyword>